<reference evidence="2" key="1">
    <citation type="journal article" date="2016" name="Nature">
        <title>Genome evolution in the allotetraploid frog Xenopus laevis.</title>
        <authorList>
            <person name="Session A.M."/>
            <person name="Uno Y."/>
            <person name="Kwon T."/>
            <person name="Chapman J.A."/>
            <person name="Toyoda A."/>
            <person name="Takahashi S."/>
            <person name="Fukui A."/>
            <person name="Hikosaka A."/>
            <person name="Suzuki A."/>
            <person name="Kondo M."/>
            <person name="van Heeringen S.J."/>
            <person name="Quigley I."/>
            <person name="Heinz S."/>
            <person name="Ogino H."/>
            <person name="Ochi H."/>
            <person name="Hellsten U."/>
            <person name="Lyons J.B."/>
            <person name="Simakov O."/>
            <person name="Putnam N."/>
            <person name="Stites J."/>
            <person name="Kuroki Y."/>
            <person name="Tanaka T."/>
            <person name="Michiue T."/>
            <person name="Watanabe M."/>
            <person name="Bogdanovic O."/>
            <person name="Lister R."/>
            <person name="Georgiou G."/>
            <person name="Paranjpe S.S."/>
            <person name="van Kruijsbergen I."/>
            <person name="Shu S."/>
            <person name="Carlson J."/>
            <person name="Kinoshita T."/>
            <person name="Ohta Y."/>
            <person name="Mawaribuchi S."/>
            <person name="Jenkins J."/>
            <person name="Grimwood J."/>
            <person name="Schmutz J."/>
            <person name="Mitros T."/>
            <person name="Mozaffari S.V."/>
            <person name="Suzuki Y."/>
            <person name="Haramoto Y."/>
            <person name="Yamamoto T.S."/>
            <person name="Takagi C."/>
            <person name="Heald R."/>
            <person name="Miller K."/>
            <person name="Haudenschild C."/>
            <person name="Kitzman J."/>
            <person name="Nakayama T."/>
            <person name="Izutsu Y."/>
            <person name="Robert J."/>
            <person name="Fortriede J."/>
            <person name="Burns K."/>
            <person name="Lotay V."/>
            <person name="Karimi K."/>
            <person name="Yasuoka Y."/>
            <person name="Dichmann D.S."/>
            <person name="Flajnik M.F."/>
            <person name="Houston D.W."/>
            <person name="Shendure J."/>
            <person name="DuPasquier L."/>
            <person name="Vize P.D."/>
            <person name="Zorn A.M."/>
            <person name="Ito M."/>
            <person name="Marcotte E.M."/>
            <person name="Wallingford J.B."/>
            <person name="Ito Y."/>
            <person name="Asashima M."/>
            <person name="Ueno N."/>
            <person name="Matsuda Y."/>
            <person name="Veenstra G.J."/>
            <person name="Fujiyama A."/>
            <person name="Harland R.M."/>
            <person name="Taira M."/>
            <person name="Rokhsar D.S."/>
        </authorList>
    </citation>
    <scope>NUCLEOTIDE SEQUENCE [LARGE SCALE GENOMIC DNA]</scope>
    <source>
        <strain evidence="2">J</strain>
    </source>
</reference>
<proteinExistence type="predicted"/>
<sequence length="70" mass="8283">MIVHIEYTMLCVSKYKPILVTPHTRPPKANGASERLYLSSFFDVIKHRPRHENHVSAWFVLNIFFAYCFN</sequence>
<dbReference type="AlphaFoldDB" id="A0A974HYH9"/>
<name>A0A974HYH9_XENLA</name>
<evidence type="ECO:0000313" key="2">
    <source>
        <dbReference type="Proteomes" id="UP000694892"/>
    </source>
</evidence>
<dbReference type="Proteomes" id="UP000694892">
    <property type="component" value="Chromosome 2L"/>
</dbReference>
<gene>
    <name evidence="1" type="ORF">XELAEV_18012699mg</name>
</gene>
<protein>
    <submittedName>
        <fullName evidence="1">Uncharacterized protein</fullName>
    </submittedName>
</protein>
<dbReference type="EMBL" id="CM004468">
    <property type="protein sequence ID" value="OCT95014.1"/>
    <property type="molecule type" value="Genomic_DNA"/>
</dbReference>
<organism evidence="1 2">
    <name type="scientific">Xenopus laevis</name>
    <name type="common">African clawed frog</name>
    <dbReference type="NCBI Taxonomy" id="8355"/>
    <lineage>
        <taxon>Eukaryota</taxon>
        <taxon>Metazoa</taxon>
        <taxon>Chordata</taxon>
        <taxon>Craniata</taxon>
        <taxon>Vertebrata</taxon>
        <taxon>Euteleostomi</taxon>
        <taxon>Amphibia</taxon>
        <taxon>Batrachia</taxon>
        <taxon>Anura</taxon>
        <taxon>Pipoidea</taxon>
        <taxon>Pipidae</taxon>
        <taxon>Xenopodinae</taxon>
        <taxon>Xenopus</taxon>
        <taxon>Xenopus</taxon>
    </lineage>
</organism>
<accession>A0A974HYH9</accession>
<evidence type="ECO:0000313" key="1">
    <source>
        <dbReference type="EMBL" id="OCT95014.1"/>
    </source>
</evidence>